<dbReference type="EMBL" id="CR936257">
    <property type="protein sequence ID" value="CAI48915.1"/>
    <property type="molecule type" value="Genomic_DNA"/>
</dbReference>
<dbReference type="OrthoDB" id="167723at2157"/>
<evidence type="ECO:0000256" key="1">
    <source>
        <dbReference type="SAM" id="MobiDB-lite"/>
    </source>
</evidence>
<gene>
    <name evidence="2" type="ordered locus">NP_1648A</name>
</gene>
<dbReference type="eggNOG" id="arCOG02560">
    <property type="taxonomic scope" value="Archaea"/>
</dbReference>
<proteinExistence type="predicted"/>
<dbReference type="InterPro" id="IPR011048">
    <property type="entry name" value="Haem_d1_sf"/>
</dbReference>
<accession>A0A1U7EV75</accession>
<dbReference type="PANTHER" id="PTHR47197:SF3">
    <property type="entry name" value="DIHYDRO-HEME D1 DEHYDROGENASE"/>
    <property type="match status" value="1"/>
</dbReference>
<dbReference type="Proteomes" id="UP000002698">
    <property type="component" value="Chromosome"/>
</dbReference>
<dbReference type="Gene3D" id="2.130.10.10">
    <property type="entry name" value="YVTN repeat-like/Quinoprotein amine dehydrogenase"/>
    <property type="match status" value="2"/>
</dbReference>
<feature type="region of interest" description="Disordered" evidence="1">
    <location>
        <begin position="21"/>
        <end position="74"/>
    </location>
</feature>
<dbReference type="GeneID" id="3701210"/>
<dbReference type="PROSITE" id="PS51257">
    <property type="entry name" value="PROKAR_LIPOPROTEIN"/>
    <property type="match status" value="1"/>
</dbReference>
<protein>
    <submittedName>
        <fullName evidence="2">WD40/YVTN domain protein</fullName>
    </submittedName>
</protein>
<dbReference type="SUPFAM" id="SSF51004">
    <property type="entry name" value="C-terminal (heme d1) domain of cytochrome cd1-nitrite reductase"/>
    <property type="match status" value="1"/>
</dbReference>
<dbReference type="RefSeq" id="WP_011322549.1">
    <property type="nucleotide sequence ID" value="NC_007426.1"/>
</dbReference>
<dbReference type="AlphaFoldDB" id="A0A1U7EV75"/>
<dbReference type="KEGG" id="nph:NP_1648A"/>
<feature type="compositionally biased region" description="Acidic residues" evidence="1">
    <location>
        <begin position="56"/>
        <end position="70"/>
    </location>
</feature>
<dbReference type="InterPro" id="IPR051200">
    <property type="entry name" value="Host-pathogen_enzymatic-act"/>
</dbReference>
<evidence type="ECO:0000313" key="2">
    <source>
        <dbReference type="EMBL" id="CAI48915.1"/>
    </source>
</evidence>
<dbReference type="EnsemblBacteria" id="CAI48915">
    <property type="protein sequence ID" value="CAI48915"/>
    <property type="gene ID" value="NP_1648A"/>
</dbReference>
<sequence>MERTVRRRTVLTVLASSGSVLVAGCSDDDGTETPETGDSGDGTDDGGNKAARADGDGDTDEGAENGDEPGSEGLLYAFAPDRAVAIAPEAGEVVEDLTDSIDPDLAGADWGDARLTHDRSRLFIVEADRNQLGAIDLKHREFLGWVDIGAGPTHAYNPVEGEIWAHADGEGRLYVVDTETLEVTDVIQSGLEEGGHGKLLTHEALQPIGFATNTDDSYGHVIDLESRERIDSISTGETGGTHYLMYAPESEVIYFERSGGDDMPYFDADTYEEVGRLDINGGLSLSPDTEMLGVWDDDTVYFVDATDRDSEILGSVTLEGRGPDDLDYFEEDDTLYAIVTNTTADEATVINVDEYAVESHIEVGEIDQDGHHLHRSGELGGDYYITPSGADGTIPVVDVENRELLHEVQVSDGVDTVCYVGDSSGAWY</sequence>
<name>A0A1U7EV75_NATPD</name>
<keyword evidence="3" id="KW-1185">Reference proteome</keyword>
<evidence type="ECO:0000313" key="3">
    <source>
        <dbReference type="Proteomes" id="UP000002698"/>
    </source>
</evidence>
<dbReference type="InterPro" id="IPR015943">
    <property type="entry name" value="WD40/YVTN_repeat-like_dom_sf"/>
</dbReference>
<reference evidence="2 3" key="1">
    <citation type="journal article" date="2005" name="Genome Res.">
        <title>Living with two extremes: conclusions from the genome sequence of Natronomonas pharaonis.</title>
        <authorList>
            <person name="Falb M."/>
            <person name="Pfeiffer F."/>
            <person name="Palm P."/>
            <person name="Rodewald K."/>
            <person name="Hickmann V."/>
            <person name="Tittor J."/>
            <person name="Oesterhelt D."/>
        </authorList>
    </citation>
    <scope>NUCLEOTIDE SEQUENCE [LARGE SCALE GENOMIC DNA]</scope>
    <source>
        <strain evidence="3">ATCC 35678 / DSM 2160 / CIP 103997 / JCM 8858 / NBRC 14720 / NCIMB 2260 / Gabara</strain>
    </source>
</reference>
<dbReference type="PANTHER" id="PTHR47197">
    <property type="entry name" value="PROTEIN NIRF"/>
    <property type="match status" value="1"/>
</dbReference>
<organism evidence="2 3">
    <name type="scientific">Natronomonas pharaonis (strain ATCC 35678 / DSM 2160 / CIP 103997 / JCM 8858 / NBRC 14720 / NCIMB 2260 / Gabara)</name>
    <name type="common">Halobacterium pharaonis</name>
    <dbReference type="NCBI Taxonomy" id="348780"/>
    <lineage>
        <taxon>Archaea</taxon>
        <taxon>Methanobacteriati</taxon>
        <taxon>Methanobacteriota</taxon>
        <taxon>Stenosarchaea group</taxon>
        <taxon>Halobacteria</taxon>
        <taxon>Halobacteriales</taxon>
        <taxon>Natronomonadaceae</taxon>
        <taxon>Natronomonas</taxon>
    </lineage>
</organism>
<dbReference type="STRING" id="348780.NP_1648A"/>
<dbReference type="HOGENOM" id="CLU_686276_0_0_2"/>